<evidence type="ECO:0000313" key="1">
    <source>
        <dbReference type="EMBL" id="CAB3999455.1"/>
    </source>
</evidence>
<keyword evidence="2" id="KW-1185">Reference proteome</keyword>
<gene>
    <name evidence="1" type="ORF">PACLA_8A033399</name>
</gene>
<proteinExistence type="predicted"/>
<protein>
    <submittedName>
        <fullName evidence="1">Uncharacterized protein</fullName>
    </submittedName>
</protein>
<dbReference type="OrthoDB" id="5982857at2759"/>
<sequence>MNCGDHCNTFKVEDGVVVKRELRAMFSTDEEADFRMLFRISSVQPIANVVIRTIDTNVLVIALGCFSSLPQELDIWIETGVYTKNTLRYINVNQIFQELGQTLCLALPTYHAFTGCDYTASFRRKGKVRPLKLLEGSESAI</sequence>
<organism evidence="1 2">
    <name type="scientific">Paramuricea clavata</name>
    <name type="common">Red gorgonian</name>
    <name type="synonym">Violescent sea-whip</name>
    <dbReference type="NCBI Taxonomy" id="317549"/>
    <lineage>
        <taxon>Eukaryota</taxon>
        <taxon>Metazoa</taxon>
        <taxon>Cnidaria</taxon>
        <taxon>Anthozoa</taxon>
        <taxon>Octocorallia</taxon>
        <taxon>Malacalcyonacea</taxon>
        <taxon>Plexauridae</taxon>
        <taxon>Paramuricea</taxon>
    </lineage>
</organism>
<evidence type="ECO:0000313" key="2">
    <source>
        <dbReference type="Proteomes" id="UP001152795"/>
    </source>
</evidence>
<dbReference type="Proteomes" id="UP001152795">
    <property type="component" value="Unassembled WGS sequence"/>
</dbReference>
<dbReference type="AlphaFoldDB" id="A0A7D9E2Y0"/>
<dbReference type="EMBL" id="CACRXK020003592">
    <property type="protein sequence ID" value="CAB3999455.1"/>
    <property type="molecule type" value="Genomic_DNA"/>
</dbReference>
<comment type="caution">
    <text evidence="1">The sequence shown here is derived from an EMBL/GenBank/DDBJ whole genome shotgun (WGS) entry which is preliminary data.</text>
</comment>
<reference evidence="1" key="1">
    <citation type="submission" date="2020-04" db="EMBL/GenBank/DDBJ databases">
        <authorList>
            <person name="Alioto T."/>
            <person name="Alioto T."/>
            <person name="Gomez Garrido J."/>
        </authorList>
    </citation>
    <scope>NUCLEOTIDE SEQUENCE</scope>
    <source>
        <strain evidence="1">A484AB</strain>
    </source>
</reference>
<accession>A0A7D9E2Y0</accession>
<name>A0A7D9E2Y0_PARCT</name>